<evidence type="ECO:0000313" key="2">
    <source>
        <dbReference type="Proteomes" id="UP001175227"/>
    </source>
</evidence>
<organism evidence="1 2">
    <name type="scientific">Armillaria novae-zelandiae</name>
    <dbReference type="NCBI Taxonomy" id="153914"/>
    <lineage>
        <taxon>Eukaryota</taxon>
        <taxon>Fungi</taxon>
        <taxon>Dikarya</taxon>
        <taxon>Basidiomycota</taxon>
        <taxon>Agaricomycotina</taxon>
        <taxon>Agaricomycetes</taxon>
        <taxon>Agaricomycetidae</taxon>
        <taxon>Agaricales</taxon>
        <taxon>Marasmiineae</taxon>
        <taxon>Physalacriaceae</taxon>
        <taxon>Armillaria</taxon>
    </lineage>
</organism>
<protein>
    <submittedName>
        <fullName evidence="1">Uncharacterized protein</fullName>
    </submittedName>
</protein>
<keyword evidence="2" id="KW-1185">Reference proteome</keyword>
<gene>
    <name evidence="1" type="ORF">IW261DRAFT_146195</name>
</gene>
<accession>A0AA39UET6</accession>
<reference evidence="1" key="1">
    <citation type="submission" date="2023-06" db="EMBL/GenBank/DDBJ databases">
        <authorList>
            <consortium name="Lawrence Berkeley National Laboratory"/>
            <person name="Ahrendt S."/>
            <person name="Sahu N."/>
            <person name="Indic B."/>
            <person name="Wong-Bajracharya J."/>
            <person name="Merenyi Z."/>
            <person name="Ke H.-M."/>
            <person name="Monk M."/>
            <person name="Kocsube S."/>
            <person name="Drula E."/>
            <person name="Lipzen A."/>
            <person name="Balint B."/>
            <person name="Henrissat B."/>
            <person name="Andreopoulos B."/>
            <person name="Martin F.M."/>
            <person name="Harder C.B."/>
            <person name="Rigling D."/>
            <person name="Ford K.L."/>
            <person name="Foster G.D."/>
            <person name="Pangilinan J."/>
            <person name="Papanicolaou A."/>
            <person name="Barry K."/>
            <person name="LaButti K."/>
            <person name="Viragh M."/>
            <person name="Koriabine M."/>
            <person name="Yan M."/>
            <person name="Riley R."/>
            <person name="Champramary S."/>
            <person name="Plett K.L."/>
            <person name="Tsai I.J."/>
            <person name="Slot J."/>
            <person name="Sipos G."/>
            <person name="Plett J."/>
            <person name="Nagy L.G."/>
            <person name="Grigoriev I.V."/>
        </authorList>
    </citation>
    <scope>NUCLEOTIDE SEQUENCE</scope>
    <source>
        <strain evidence="1">ICMP 16352</strain>
    </source>
</reference>
<name>A0AA39UET6_9AGAR</name>
<comment type="caution">
    <text evidence="1">The sequence shown here is derived from an EMBL/GenBank/DDBJ whole genome shotgun (WGS) entry which is preliminary data.</text>
</comment>
<dbReference type="Proteomes" id="UP001175227">
    <property type="component" value="Unassembled WGS sequence"/>
</dbReference>
<proteinExistence type="predicted"/>
<dbReference type="AlphaFoldDB" id="A0AA39UET6"/>
<sequence length="184" mass="21356">MDLLTPSLYTLVVVTTIPLDLECPLPEPSRDNYGAWIPLYLHCSKDRPLEIDLRDSRHNDVDLVTWPSHGFLSTLFAEAHRQNEVHISFVHSRSFLFLEEFVKDSTFPRLESVDVTYFGDRMSFMPWHLLFFSLPIFELCLSKDISCSMMTEHPCLPTVSERSRRIWSLVISDVWSQPSHLSPS</sequence>
<dbReference type="EMBL" id="JAUEPR010000011">
    <property type="protein sequence ID" value="KAK0479564.1"/>
    <property type="molecule type" value="Genomic_DNA"/>
</dbReference>
<evidence type="ECO:0000313" key="1">
    <source>
        <dbReference type="EMBL" id="KAK0479564.1"/>
    </source>
</evidence>